<protein>
    <recommendedName>
        <fullName evidence="1">F5/8 type C domain-containing protein</fullName>
    </recommendedName>
</protein>
<dbReference type="InterPro" id="IPR036514">
    <property type="entry name" value="SGNH_hydro_sf"/>
</dbReference>
<dbReference type="EMBL" id="QJVJ01000001">
    <property type="protein sequence ID" value="PYI57447.1"/>
    <property type="molecule type" value="Genomic_DNA"/>
</dbReference>
<dbReference type="InterPro" id="IPR052762">
    <property type="entry name" value="PCW_deacetylase/CE"/>
</dbReference>
<dbReference type="InterPro" id="IPR000421">
    <property type="entry name" value="FA58C"/>
</dbReference>
<dbReference type="InterPro" id="IPR013830">
    <property type="entry name" value="SGNH_hydro"/>
</dbReference>
<keyword evidence="3" id="KW-1185">Reference proteome</keyword>
<evidence type="ECO:0000313" key="3">
    <source>
        <dbReference type="Proteomes" id="UP000247476"/>
    </source>
</evidence>
<dbReference type="Pfam" id="PF13472">
    <property type="entry name" value="Lipase_GDSL_2"/>
    <property type="match status" value="1"/>
</dbReference>
<name>A0A2V5KXZ8_9BACL</name>
<gene>
    <name evidence="2" type="ORF">DLM86_03145</name>
</gene>
<evidence type="ECO:0000313" key="2">
    <source>
        <dbReference type="EMBL" id="PYI57447.1"/>
    </source>
</evidence>
<dbReference type="Proteomes" id="UP000247476">
    <property type="component" value="Unassembled WGS sequence"/>
</dbReference>
<dbReference type="SUPFAM" id="SSF49785">
    <property type="entry name" value="Galactose-binding domain-like"/>
    <property type="match status" value="1"/>
</dbReference>
<dbReference type="PANTHER" id="PTHR37834:SF2">
    <property type="entry name" value="ESTERASE, SGNH HYDROLASE-TYPE"/>
    <property type="match status" value="1"/>
</dbReference>
<comment type="caution">
    <text evidence="2">The sequence shown here is derived from an EMBL/GenBank/DDBJ whole genome shotgun (WGS) entry which is preliminary data.</text>
</comment>
<dbReference type="PROSITE" id="PS50022">
    <property type="entry name" value="FA58C_3"/>
    <property type="match status" value="1"/>
</dbReference>
<dbReference type="RefSeq" id="WP_110838488.1">
    <property type="nucleotide sequence ID" value="NZ_QJVJ01000001.1"/>
</dbReference>
<accession>A0A2V5KXZ8</accession>
<dbReference type="Gene3D" id="2.60.120.260">
    <property type="entry name" value="Galactose-binding domain-like"/>
    <property type="match status" value="2"/>
</dbReference>
<dbReference type="InterPro" id="IPR040794">
    <property type="entry name" value="CE2_N"/>
</dbReference>
<dbReference type="Pfam" id="PF22633">
    <property type="entry name" value="F5_F8_type_C_2"/>
    <property type="match status" value="1"/>
</dbReference>
<dbReference type="InterPro" id="IPR037461">
    <property type="entry name" value="CtCE2-like_dom"/>
</dbReference>
<reference evidence="2 3" key="1">
    <citation type="submission" date="2018-05" db="EMBL/GenBank/DDBJ databases">
        <title>Paenibacillus flagellatus sp. nov., isolated from selenium mineral soil.</title>
        <authorList>
            <person name="Dai X."/>
        </authorList>
    </citation>
    <scope>NUCLEOTIDE SEQUENCE [LARGE SCALE GENOMIC DNA]</scope>
    <source>
        <strain evidence="2 3">DXL2</strain>
    </source>
</reference>
<evidence type="ECO:0000259" key="1">
    <source>
        <dbReference type="PROSITE" id="PS50022"/>
    </source>
</evidence>
<dbReference type="AlphaFoldDB" id="A0A2V5KXZ8"/>
<dbReference type="GO" id="GO:0052689">
    <property type="term" value="F:carboxylic ester hydrolase activity"/>
    <property type="evidence" value="ECO:0007669"/>
    <property type="project" value="InterPro"/>
</dbReference>
<feature type="domain" description="F5/8 type C" evidence="1">
    <location>
        <begin position="337"/>
        <end position="478"/>
    </location>
</feature>
<dbReference type="SUPFAM" id="SSF52266">
    <property type="entry name" value="SGNH hydrolase"/>
    <property type="match status" value="1"/>
</dbReference>
<sequence>MFLPRPTGRIGLLMLAALLLLTAASSFFLPRSAGATAGDGTPGDPNIRYYGRWDTSAPTVYKSYYGGAYFKVNFTGTTVKIKLGGPVNLQVSIDNGPDTAYPSANGTVNLTPTPLSGGVHTLRVATTYAQYDVMSFQGLVLDAGATTVQPSVRPRLIEFVGDSITAAYQNTKGAVSGFAWLAAEAVNADHTQVAYPGVCLQNGIQCYSPNPVGMSSHYFKTKTVREATYGTVLPDWDFTTYTPDVVVINLGTNDRAFQVTDADFQATYSAFLQGIRAKLPDAAILVMRTFGGYKAAPTLAAVNDRIAAGDANVHYVDTTGWLSGADFADGVHPSDAGHAKAAGLLAPILRAHLPENLALNKPATASSNAAYAGLSVDGKPWSRWGSAYANNEWYKVDLGSVRTVSKAVIDWEAAYDTAYSIQVSTDDSTYTTVYSTTSGGGGTETITFPPASARYVKLLCTTRATPYGSSFWELELYE</sequence>
<proteinExistence type="predicted"/>
<dbReference type="Gene3D" id="3.40.50.1110">
    <property type="entry name" value="SGNH hydrolase"/>
    <property type="match status" value="1"/>
</dbReference>
<dbReference type="PANTHER" id="PTHR37834">
    <property type="entry name" value="GDSL-LIKE LIPASE/ACYLHYDROLASE DOMAIN PROTEIN (AFU_ORTHOLOGUE AFUA_2G00620)"/>
    <property type="match status" value="1"/>
</dbReference>
<dbReference type="InterPro" id="IPR008979">
    <property type="entry name" value="Galactose-bd-like_sf"/>
</dbReference>
<dbReference type="Pfam" id="PF17996">
    <property type="entry name" value="CE2_N"/>
    <property type="match status" value="1"/>
</dbReference>
<dbReference type="OrthoDB" id="9801375at2"/>
<organism evidence="2 3">
    <name type="scientific">Paenibacillus flagellatus</name>
    <dbReference type="NCBI Taxonomy" id="2211139"/>
    <lineage>
        <taxon>Bacteria</taxon>
        <taxon>Bacillati</taxon>
        <taxon>Bacillota</taxon>
        <taxon>Bacilli</taxon>
        <taxon>Bacillales</taxon>
        <taxon>Paenibacillaceae</taxon>
        <taxon>Paenibacillus</taxon>
    </lineage>
</organism>
<dbReference type="CDD" id="cd01831">
    <property type="entry name" value="Endoglucanase_E_like"/>
    <property type="match status" value="1"/>
</dbReference>